<reference evidence="15" key="1">
    <citation type="submission" date="2021-06" db="EMBL/GenBank/DDBJ databases">
        <authorList>
            <person name="Kallberg Y."/>
            <person name="Tangrot J."/>
            <person name="Rosling A."/>
        </authorList>
    </citation>
    <scope>NUCLEOTIDE SEQUENCE</scope>
    <source>
        <strain evidence="15">IA702</strain>
    </source>
</reference>
<dbReference type="GO" id="GO:0000184">
    <property type="term" value="P:nuclear-transcribed mRNA catabolic process, nonsense-mediated decay"/>
    <property type="evidence" value="ECO:0007669"/>
    <property type="project" value="UniProtKB-KW"/>
</dbReference>
<dbReference type="Proteomes" id="UP000789572">
    <property type="component" value="Unassembled WGS sequence"/>
</dbReference>
<keyword evidence="6" id="KW-0507">mRNA processing</keyword>
<feature type="compositionally biased region" description="Basic and acidic residues" evidence="13">
    <location>
        <begin position="510"/>
        <end position="521"/>
    </location>
</feature>
<feature type="region of interest" description="Disordered" evidence="13">
    <location>
        <begin position="497"/>
        <end position="523"/>
    </location>
</feature>
<dbReference type="GO" id="GO:0008380">
    <property type="term" value="P:RNA splicing"/>
    <property type="evidence" value="ECO:0007669"/>
    <property type="project" value="UniProtKB-KW"/>
</dbReference>
<evidence type="ECO:0000256" key="4">
    <source>
        <dbReference type="ARBA" id="ARBA00022448"/>
    </source>
</evidence>
<evidence type="ECO:0000256" key="10">
    <source>
        <dbReference type="ARBA" id="ARBA00023161"/>
    </source>
</evidence>
<evidence type="ECO:0000256" key="8">
    <source>
        <dbReference type="ARBA" id="ARBA00022845"/>
    </source>
</evidence>
<accession>A0A9N9A3V5</accession>
<feature type="compositionally biased region" description="Polar residues" evidence="13">
    <location>
        <begin position="497"/>
        <end position="509"/>
    </location>
</feature>
<feature type="compositionally biased region" description="Low complexity" evidence="13">
    <location>
        <begin position="326"/>
        <end position="337"/>
    </location>
</feature>
<dbReference type="InterPro" id="IPR018545">
    <property type="entry name" value="Btz_dom"/>
</dbReference>
<feature type="compositionally biased region" description="Basic and acidic residues" evidence="13">
    <location>
        <begin position="59"/>
        <end position="84"/>
    </location>
</feature>
<name>A0A9N9A3V5_9GLOM</name>
<evidence type="ECO:0000256" key="2">
    <source>
        <dbReference type="ARBA" id="ARBA00004496"/>
    </source>
</evidence>
<evidence type="ECO:0000256" key="13">
    <source>
        <dbReference type="SAM" id="MobiDB-lite"/>
    </source>
</evidence>
<evidence type="ECO:0000256" key="11">
    <source>
        <dbReference type="ARBA" id="ARBA00023187"/>
    </source>
</evidence>
<dbReference type="GO" id="GO:0035145">
    <property type="term" value="C:exon-exon junction complex"/>
    <property type="evidence" value="ECO:0007669"/>
    <property type="project" value="InterPro"/>
</dbReference>
<feature type="domain" description="Btz" evidence="14">
    <location>
        <begin position="109"/>
        <end position="227"/>
    </location>
</feature>
<feature type="compositionally biased region" description="Basic and acidic residues" evidence="13">
    <location>
        <begin position="391"/>
        <end position="422"/>
    </location>
</feature>
<comment type="caution">
    <text evidence="15">The sequence shown here is derived from an EMBL/GenBank/DDBJ whole genome shotgun (WGS) entry which is preliminary data.</text>
</comment>
<keyword evidence="12" id="KW-0539">Nucleus</keyword>
<proteinExistence type="inferred from homology"/>
<keyword evidence="11" id="KW-0508">mRNA splicing</keyword>
<evidence type="ECO:0000256" key="5">
    <source>
        <dbReference type="ARBA" id="ARBA00022490"/>
    </source>
</evidence>
<keyword evidence="16" id="KW-1185">Reference proteome</keyword>
<evidence type="ECO:0000256" key="6">
    <source>
        <dbReference type="ARBA" id="ARBA00022664"/>
    </source>
</evidence>
<dbReference type="GO" id="GO:0005737">
    <property type="term" value="C:cytoplasm"/>
    <property type="evidence" value="ECO:0007669"/>
    <property type="project" value="UniProtKB-SubCell"/>
</dbReference>
<keyword evidence="4" id="KW-0813">Transport</keyword>
<keyword evidence="5" id="KW-0963">Cytoplasm</keyword>
<feature type="compositionally biased region" description="Polar residues" evidence="13">
    <location>
        <begin position="440"/>
        <end position="449"/>
    </location>
</feature>
<keyword evidence="7" id="KW-0509">mRNA transport</keyword>
<evidence type="ECO:0000256" key="7">
    <source>
        <dbReference type="ARBA" id="ARBA00022816"/>
    </source>
</evidence>
<gene>
    <name evidence="15" type="ORF">POCULU_LOCUS3320</name>
</gene>
<feature type="compositionally biased region" description="Basic residues" evidence="13">
    <location>
        <begin position="1"/>
        <end position="11"/>
    </location>
</feature>
<keyword evidence="8" id="KW-0810">Translation regulation</keyword>
<dbReference type="SMART" id="SM01044">
    <property type="entry name" value="Btz"/>
    <property type="match status" value="1"/>
</dbReference>
<feature type="compositionally biased region" description="Polar residues" evidence="13">
    <location>
        <begin position="300"/>
        <end position="311"/>
    </location>
</feature>
<dbReference type="GO" id="GO:0051028">
    <property type="term" value="P:mRNA transport"/>
    <property type="evidence" value="ECO:0007669"/>
    <property type="project" value="UniProtKB-KW"/>
</dbReference>
<feature type="compositionally biased region" description="Basic and acidic residues" evidence="13">
    <location>
        <begin position="102"/>
        <end position="115"/>
    </location>
</feature>
<evidence type="ECO:0000256" key="9">
    <source>
        <dbReference type="ARBA" id="ARBA00022884"/>
    </source>
</evidence>
<feature type="compositionally biased region" description="Acidic residues" evidence="13">
    <location>
        <begin position="452"/>
        <end position="462"/>
    </location>
</feature>
<keyword evidence="10" id="KW-0866">Nonsense-mediated mRNA decay</keyword>
<sequence length="688" mass="77958">MTRVTRLRRREPHGDVHSEDEEDTTIAQGLLVLSDISQSSDEDDADSELTQSEGEEETSERISEHSPEKSGHESPKDVGEETHAEVNIDGCYLLHIEEAGTEDIHSEKDVQKEMEITDNDLSRTPTAWEKKVQARQEYRKKLAEDPAFVPHLGEFWGHDDRFMDDGLKNDSFRRRSQLPFASKGKGGWNYVDGPSPAEKWGHDGFEELMRMEAEEVKKYPPINRGRNQFPRPPPHGPFGNRRSLPPQFESTRHFSHKSQEFRRQPPRPSDSVCSNHMQPTPKSVESTFNGRSPGMHNHNRGQPRSFANNNRPKFVSEPRIHPQPPNNYNARRNPANVNQKFKKHQDYVRRPINFDRQKLQNNGDLNSDVKRVPVGREDTVVIGKAEIEDKAADEKDNNSIDNQDEKDFYRTEKANDDSKASKPEPSVNTETTKDVEPVTTDRTTVQPPSENDTVEDNEEDDLLQSQESSDIEIILELPKSPNNALQDRINDYVQRLQDSTHGSQAPSSDLSDKDAECEGNSHKTPTVRVTLPVTGELVEVPIAKHEDTQAKIETKGSIPASAIFAKPFQPRSLATQSEPLAESEYSADTENTTEVYDSNDGNDSYTPDHPNYQGPSYEHHPITYPQDGTVPMPYYTDPNGTVYYYDPNVYYYFPSYPPPYAPGTSNPSTNQYVQTGYANGHYDGNGYM</sequence>
<evidence type="ECO:0000256" key="3">
    <source>
        <dbReference type="ARBA" id="ARBA00009548"/>
    </source>
</evidence>
<comment type="similarity">
    <text evidence="3">Belongs to the CASC3 family.</text>
</comment>
<feature type="region of interest" description="Disordered" evidence="13">
    <location>
        <begin position="391"/>
        <end position="463"/>
    </location>
</feature>
<dbReference type="GO" id="GO:0006397">
    <property type="term" value="P:mRNA processing"/>
    <property type="evidence" value="ECO:0007669"/>
    <property type="project" value="UniProtKB-KW"/>
</dbReference>
<protein>
    <submittedName>
        <fullName evidence="15">6531_t:CDS:1</fullName>
    </submittedName>
</protein>
<feature type="region of interest" description="Disordered" evidence="13">
    <location>
        <begin position="1"/>
        <end position="84"/>
    </location>
</feature>
<feature type="compositionally biased region" description="Polar residues" evidence="13">
    <location>
        <begin position="271"/>
        <end position="290"/>
    </location>
</feature>
<dbReference type="EMBL" id="CAJVPJ010000360">
    <property type="protein sequence ID" value="CAG8515933.1"/>
    <property type="molecule type" value="Genomic_DNA"/>
</dbReference>
<keyword evidence="9" id="KW-0694">RNA-binding</keyword>
<dbReference type="AlphaFoldDB" id="A0A9N9A3V5"/>
<comment type="subcellular location">
    <subcellularLocation>
        <location evidence="2">Cytoplasm</location>
    </subcellularLocation>
    <subcellularLocation>
        <location evidence="1">Nucleus</location>
    </subcellularLocation>
</comment>
<evidence type="ECO:0000259" key="14">
    <source>
        <dbReference type="SMART" id="SM01044"/>
    </source>
</evidence>
<feature type="region of interest" description="Disordered" evidence="13">
    <location>
        <begin position="102"/>
        <end position="122"/>
    </location>
</feature>
<dbReference type="GO" id="GO:0006417">
    <property type="term" value="P:regulation of translation"/>
    <property type="evidence" value="ECO:0007669"/>
    <property type="project" value="UniProtKB-KW"/>
</dbReference>
<dbReference type="Pfam" id="PF09405">
    <property type="entry name" value="Btz"/>
    <property type="match status" value="1"/>
</dbReference>
<evidence type="ECO:0000313" key="16">
    <source>
        <dbReference type="Proteomes" id="UP000789572"/>
    </source>
</evidence>
<evidence type="ECO:0000256" key="12">
    <source>
        <dbReference type="ARBA" id="ARBA00023242"/>
    </source>
</evidence>
<dbReference type="GO" id="GO:0003729">
    <property type="term" value="F:mRNA binding"/>
    <property type="evidence" value="ECO:0007669"/>
    <property type="project" value="InterPro"/>
</dbReference>
<feature type="region of interest" description="Disordered" evidence="13">
    <location>
        <begin position="218"/>
        <end position="337"/>
    </location>
</feature>
<evidence type="ECO:0000256" key="1">
    <source>
        <dbReference type="ARBA" id="ARBA00004123"/>
    </source>
</evidence>
<feature type="compositionally biased region" description="Acidic residues" evidence="13">
    <location>
        <begin position="40"/>
        <end position="58"/>
    </location>
</feature>
<organism evidence="15 16">
    <name type="scientific">Paraglomus occultum</name>
    <dbReference type="NCBI Taxonomy" id="144539"/>
    <lineage>
        <taxon>Eukaryota</taxon>
        <taxon>Fungi</taxon>
        <taxon>Fungi incertae sedis</taxon>
        <taxon>Mucoromycota</taxon>
        <taxon>Glomeromycotina</taxon>
        <taxon>Glomeromycetes</taxon>
        <taxon>Paraglomerales</taxon>
        <taxon>Paraglomeraceae</taxon>
        <taxon>Paraglomus</taxon>
    </lineage>
</organism>
<dbReference type="OrthoDB" id="3361414at2759"/>
<evidence type="ECO:0000313" key="15">
    <source>
        <dbReference type="EMBL" id="CAG8515933.1"/>
    </source>
</evidence>